<feature type="site" description="Electron transfer via tryptophanyl radical" evidence="5">
    <location>
        <position position="377"/>
    </location>
</feature>
<dbReference type="Pfam" id="PF03441">
    <property type="entry name" value="FAD_binding_7"/>
    <property type="match status" value="1"/>
</dbReference>
<dbReference type="InterPro" id="IPR005101">
    <property type="entry name" value="Cryptochr/Photolyase_FAD-bd"/>
</dbReference>
<dbReference type="GO" id="GO:0003904">
    <property type="term" value="F:deoxyribodipyrimidine photo-lyase activity"/>
    <property type="evidence" value="ECO:0007669"/>
    <property type="project" value="UniProtKB-EC"/>
</dbReference>
<accession>A0AA90JXS8</accession>
<keyword evidence="3 6" id="KW-0157">Chromophore</keyword>
<keyword evidence="2 4" id="KW-0274">FAD</keyword>
<dbReference type="SUPFAM" id="SSF52425">
    <property type="entry name" value="Cryptochrome/photolyase, N-terminal domain"/>
    <property type="match status" value="1"/>
</dbReference>
<dbReference type="EMBL" id="JABXJJ020000016">
    <property type="protein sequence ID" value="MDI5970496.1"/>
    <property type="molecule type" value="Genomic_DNA"/>
</dbReference>
<dbReference type="AlphaFoldDB" id="A0AA90JXS8"/>
<dbReference type="PROSITE" id="PS51645">
    <property type="entry name" value="PHR_CRY_ALPHA_BETA"/>
    <property type="match status" value="1"/>
</dbReference>
<comment type="cofactor">
    <cofactor evidence="4">
        <name>FAD</name>
        <dbReference type="ChEBI" id="CHEBI:57692"/>
    </cofactor>
    <text evidence="4">Binds 1 FAD per subunit.</text>
</comment>
<name>A0AA90JXS8_9ACTN</name>
<evidence type="ECO:0000256" key="4">
    <source>
        <dbReference type="PIRSR" id="PIRSR602081-1"/>
    </source>
</evidence>
<keyword evidence="8" id="KW-0456">Lyase</keyword>
<dbReference type="RefSeq" id="WP_271316344.1">
    <property type="nucleotide sequence ID" value="NZ_JABXJJ020000016.1"/>
</dbReference>
<dbReference type="PANTHER" id="PTHR11455">
    <property type="entry name" value="CRYPTOCHROME"/>
    <property type="match status" value="1"/>
</dbReference>
<feature type="site" description="Electron transfer via tryptophanyl radical" evidence="5">
    <location>
        <position position="354"/>
    </location>
</feature>
<evidence type="ECO:0000256" key="3">
    <source>
        <dbReference type="ARBA" id="ARBA00022991"/>
    </source>
</evidence>
<evidence type="ECO:0000256" key="2">
    <source>
        <dbReference type="ARBA" id="ARBA00022827"/>
    </source>
</evidence>
<dbReference type="GO" id="GO:0003677">
    <property type="term" value="F:DNA binding"/>
    <property type="evidence" value="ECO:0007669"/>
    <property type="project" value="TreeGrafter"/>
</dbReference>
<feature type="binding site" evidence="4">
    <location>
        <begin position="237"/>
        <end position="241"/>
    </location>
    <ligand>
        <name>FAD</name>
        <dbReference type="ChEBI" id="CHEBI:57692"/>
    </ligand>
</feature>
<dbReference type="InterPro" id="IPR014729">
    <property type="entry name" value="Rossmann-like_a/b/a_fold"/>
</dbReference>
<dbReference type="PROSITE" id="PS00394">
    <property type="entry name" value="DNA_PHOTOLYASES_1_1"/>
    <property type="match status" value="1"/>
</dbReference>
<dbReference type="SUPFAM" id="SSF48173">
    <property type="entry name" value="Cryptochrome/photolyase FAD-binding domain"/>
    <property type="match status" value="1"/>
</dbReference>
<dbReference type="InterPro" id="IPR018394">
    <property type="entry name" value="DNA_photolyase_1_CS_C"/>
</dbReference>
<comment type="caution">
    <text evidence="8">The sequence shown here is derived from an EMBL/GenBank/DDBJ whole genome shotgun (WGS) entry which is preliminary data.</text>
</comment>
<reference evidence="8" key="1">
    <citation type="submission" date="2023-05" db="EMBL/GenBank/DDBJ databases">
        <title>Streptantibioticus silvisoli sp. nov., acidotolerant actinomycetes 1 from pine litter.</title>
        <authorList>
            <person name="Swiecimska M."/>
            <person name="Golinska P."/>
            <person name="Sangal V."/>
            <person name="Wachnowicz B."/>
            <person name="Goodfellow M."/>
        </authorList>
    </citation>
    <scope>NUCLEOTIDE SEQUENCE</scope>
    <source>
        <strain evidence="8">SL13</strain>
    </source>
</reference>
<feature type="binding site" evidence="4">
    <location>
        <position position="225"/>
    </location>
    <ligand>
        <name>FAD</name>
        <dbReference type="ChEBI" id="CHEBI:57692"/>
    </ligand>
</feature>
<gene>
    <name evidence="8" type="ORF">POF50_014285</name>
</gene>
<dbReference type="PRINTS" id="PR00147">
    <property type="entry name" value="DNAPHOTLYASE"/>
</dbReference>
<dbReference type="GO" id="GO:0006950">
    <property type="term" value="P:response to stress"/>
    <property type="evidence" value="ECO:0007669"/>
    <property type="project" value="UniProtKB-ARBA"/>
</dbReference>
<evidence type="ECO:0000313" key="8">
    <source>
        <dbReference type="EMBL" id="MDI5970496.1"/>
    </source>
</evidence>
<dbReference type="Gene3D" id="1.10.579.10">
    <property type="entry name" value="DNA Cyclobutane Dipyrimidine Photolyase, subunit A, domain 3"/>
    <property type="match status" value="1"/>
</dbReference>
<proteinExistence type="inferred from homology"/>
<sequence length="461" mass="50810">MRTSVVLFTGDLRVHDQPVLRGALDEAENIVPLFVLDSGVAGSGFMVPNRAAFLADCLHDLDAALRKRGGRLIIRSGAVVDEVCRVADEVDAGSVHVAAGVSGYAMRREQRLRDALEASRRTLTVHDAVVTVVPPGGVLPSGSGATAKDHFAVFTPYFRRWRDRVHRAPLGAPRRVEVPDSVVSDPLPSAKSLVVGDVSPGLCAGGESAARERMRHWASGAIAQYDDRHDDLAGDATSRLSPYLHFGCLSPVELVRVADDRGGSGAEAFVRQLAWRDFNYQVLAARPKASHEDYRSRGDHWRGDERELAAWRDGLTGYPIIDAAMRQLRHEGWMHNRGRLLVGSFLTKTLYVDWRAGAAHFLELLVDGDVANNQLNWQWVAGTGTDTRPNRVLNPLTQAGRFDADGTYVRRWVPELAEIGGPAVHRPWKLPKDTRSRLDYPDPLVDLGEGLDRFHRARDKG</sequence>
<organism evidence="8">
    <name type="scientific">Streptantibioticus silvisoli</name>
    <dbReference type="NCBI Taxonomy" id="2705255"/>
    <lineage>
        <taxon>Bacteria</taxon>
        <taxon>Bacillati</taxon>
        <taxon>Actinomycetota</taxon>
        <taxon>Actinomycetes</taxon>
        <taxon>Kitasatosporales</taxon>
        <taxon>Streptomycetaceae</taxon>
        <taxon>Streptantibioticus</taxon>
    </lineage>
</organism>
<dbReference type="Pfam" id="PF00875">
    <property type="entry name" value="DNA_photolyase"/>
    <property type="match status" value="1"/>
</dbReference>
<evidence type="ECO:0000259" key="7">
    <source>
        <dbReference type="PROSITE" id="PS51645"/>
    </source>
</evidence>
<comment type="similarity">
    <text evidence="6">Belongs to the DNA photolyase family.</text>
</comment>
<dbReference type="GO" id="GO:0009416">
    <property type="term" value="P:response to light stimulus"/>
    <property type="evidence" value="ECO:0007669"/>
    <property type="project" value="TreeGrafter"/>
</dbReference>
<dbReference type="EC" id="4.1.99.3" evidence="8"/>
<evidence type="ECO:0000256" key="1">
    <source>
        <dbReference type="ARBA" id="ARBA00022630"/>
    </source>
</evidence>
<dbReference type="InterPro" id="IPR002081">
    <property type="entry name" value="Cryptochrome/DNA_photolyase_1"/>
</dbReference>
<dbReference type="InterPro" id="IPR036134">
    <property type="entry name" value="Crypto/Photolyase_FAD-like_sf"/>
</dbReference>
<protein>
    <submittedName>
        <fullName evidence="8">Deoxyribodipyrimidine photo-lyase</fullName>
        <ecNumber evidence="8">4.1.99.3</ecNumber>
    </submittedName>
</protein>
<evidence type="ECO:0000256" key="5">
    <source>
        <dbReference type="PIRSR" id="PIRSR602081-2"/>
    </source>
</evidence>
<dbReference type="GO" id="GO:0071949">
    <property type="term" value="F:FAD binding"/>
    <property type="evidence" value="ECO:0007669"/>
    <property type="project" value="TreeGrafter"/>
</dbReference>
<dbReference type="GO" id="GO:0006139">
    <property type="term" value="P:nucleobase-containing compound metabolic process"/>
    <property type="evidence" value="ECO:0007669"/>
    <property type="project" value="UniProtKB-ARBA"/>
</dbReference>
<dbReference type="InterPro" id="IPR006050">
    <property type="entry name" value="DNA_photolyase_N"/>
</dbReference>
<feature type="binding site" evidence="4">
    <location>
        <begin position="367"/>
        <end position="369"/>
    </location>
    <ligand>
        <name>FAD</name>
        <dbReference type="ChEBI" id="CHEBI:57692"/>
    </ligand>
</feature>
<feature type="domain" description="Photolyase/cryptochrome alpha/beta" evidence="7">
    <location>
        <begin position="2"/>
        <end position="131"/>
    </location>
</feature>
<dbReference type="InterPro" id="IPR036155">
    <property type="entry name" value="Crypto/Photolyase_N_sf"/>
</dbReference>
<dbReference type="Gene3D" id="1.25.40.80">
    <property type="match status" value="1"/>
</dbReference>
<keyword evidence="1 4" id="KW-0285">Flavoprotein</keyword>
<dbReference type="Gene3D" id="3.40.50.620">
    <property type="entry name" value="HUPs"/>
    <property type="match status" value="1"/>
</dbReference>
<evidence type="ECO:0000256" key="6">
    <source>
        <dbReference type="RuleBase" id="RU004182"/>
    </source>
</evidence>
<feature type="binding site" evidence="4">
    <location>
        <position position="269"/>
    </location>
    <ligand>
        <name>FAD</name>
        <dbReference type="ChEBI" id="CHEBI:57692"/>
    </ligand>
</feature>
<dbReference type="PANTHER" id="PTHR11455:SF9">
    <property type="entry name" value="CRYPTOCHROME CIRCADIAN CLOCK 5 ISOFORM X1"/>
    <property type="match status" value="1"/>
</dbReference>
<feature type="site" description="Electron transfer via tryptophanyl radical" evidence="5">
    <location>
        <position position="301"/>
    </location>
</feature>